<comment type="caution">
    <text evidence="3">The sequence shown here is derived from an EMBL/GenBank/DDBJ whole genome shotgun (WGS) entry which is preliminary data.</text>
</comment>
<dbReference type="AlphaFoldDB" id="A0A814ZIM7"/>
<feature type="coiled-coil region" evidence="1">
    <location>
        <begin position="164"/>
        <end position="241"/>
    </location>
</feature>
<evidence type="ECO:0000256" key="1">
    <source>
        <dbReference type="SAM" id="Coils"/>
    </source>
</evidence>
<evidence type="ECO:0000256" key="2">
    <source>
        <dbReference type="SAM" id="MobiDB-lite"/>
    </source>
</evidence>
<evidence type="ECO:0000313" key="5">
    <source>
        <dbReference type="Proteomes" id="UP000663829"/>
    </source>
</evidence>
<dbReference type="EMBL" id="CAJNOQ010010085">
    <property type="protein sequence ID" value="CAF1242409.1"/>
    <property type="molecule type" value="Genomic_DNA"/>
</dbReference>
<feature type="region of interest" description="Disordered" evidence="2">
    <location>
        <begin position="103"/>
        <end position="128"/>
    </location>
</feature>
<feature type="compositionally biased region" description="Basic and acidic residues" evidence="2">
    <location>
        <begin position="110"/>
        <end position="127"/>
    </location>
</feature>
<keyword evidence="1" id="KW-0175">Coiled coil</keyword>
<accession>A0A814ZIM7</accession>
<name>A0A814ZIM7_9BILA</name>
<organism evidence="3 5">
    <name type="scientific">Didymodactylos carnosus</name>
    <dbReference type="NCBI Taxonomy" id="1234261"/>
    <lineage>
        <taxon>Eukaryota</taxon>
        <taxon>Metazoa</taxon>
        <taxon>Spiralia</taxon>
        <taxon>Gnathifera</taxon>
        <taxon>Rotifera</taxon>
        <taxon>Eurotatoria</taxon>
        <taxon>Bdelloidea</taxon>
        <taxon>Philodinida</taxon>
        <taxon>Philodinidae</taxon>
        <taxon>Didymodactylos</taxon>
    </lineage>
</organism>
<protein>
    <submittedName>
        <fullName evidence="3">Uncharacterized protein</fullName>
    </submittedName>
</protein>
<dbReference type="Proteomes" id="UP000681722">
    <property type="component" value="Unassembled WGS sequence"/>
</dbReference>
<sequence length="911" mass="108039">MGPKGGEGGEPTIVGMDQVKNKKGFVHKTMTENGEIDIPYLLEKNPKLRKKIEESPTFGNRGLSTYVSVSLFLLAPAIPLLINSTIPYRMSKNEVQYLQNPRRYKSTKGKSKENETSRFRQETEKESQIISRDFTNTSTLDRSLLEKSKEFSELIGENHYEQIVDQLKIEEQDFDNKIANYQSQEHSLEIDLNLKQQSITQLETELNQYQSRLNQLRQENLESMQEEALKLGEELELITRQQELRDKRNEKALTQNISVTNLQTYSKFHGQYQEEYNKMKKSLSEYKNVKEILLKKKQEENAKIENELAKLTKNLKENRKKLSYFKDEKLKLLTDEAILREDILEKTQEEVQHEHEYEINCLLDQDIDIPRSGKFFLNKIEKHPFTPFVRKLTDYDQKNENLLYFQVWYDSLSEIKDDQLVEHIVLLLIKFDLTQTNFRNNITELISKNCTQKDEQILSEFETRFESQKIKQFNPYSILIESFKSMVNLFKNISQTKFNLNQIERFYRGIHYSFKIDINKINENIEKMKVINDNLNDFELNKIFVNFIKQIEIITIEKFLDKMNKIMRNNLLKNLKLVLNYLNNRNEEMMFFDLDKDFLNQLSNLRKELGNFNNSFLINMENGLKNIEKKRFLQDINIIDDVEQMIQIFDSRRLFRLEHSSIDFHHNDLHLTELELEMLGFNENPTFEGLISLATNFDKVITSKKNSFFGGQMKNDTKFFEVIIHNFDYFAQSTLDSNLLEKFKEVINKFSDQQLRQELLQKIENKKYLDELIAFLKQKDLSPKIYDEIVNKLLSSDIDLDEDKKTSIKEKINDGKIQLLYEELCSLIHPDKVEDKYDQLDETNQDMNFIKIIQKLIKEKFLNVNLENMPLSSIERVIETTLVQVFDELYDTYNDGSSRDEAKTDYKVQIK</sequence>
<keyword evidence="5" id="KW-1185">Reference proteome</keyword>
<dbReference type="Proteomes" id="UP000663829">
    <property type="component" value="Unassembled WGS sequence"/>
</dbReference>
<feature type="coiled-coil region" evidence="1">
    <location>
        <begin position="283"/>
        <end position="328"/>
    </location>
</feature>
<evidence type="ECO:0000313" key="3">
    <source>
        <dbReference type="EMBL" id="CAF1242409.1"/>
    </source>
</evidence>
<proteinExistence type="predicted"/>
<gene>
    <name evidence="3" type="ORF">GPM918_LOCUS25723</name>
    <name evidence="4" type="ORF">SRO942_LOCUS25760</name>
</gene>
<dbReference type="EMBL" id="CAJOBC010011023">
    <property type="protein sequence ID" value="CAF4006202.1"/>
    <property type="molecule type" value="Genomic_DNA"/>
</dbReference>
<reference evidence="3" key="1">
    <citation type="submission" date="2021-02" db="EMBL/GenBank/DDBJ databases">
        <authorList>
            <person name="Nowell W R."/>
        </authorList>
    </citation>
    <scope>NUCLEOTIDE SEQUENCE</scope>
</reference>
<evidence type="ECO:0000313" key="4">
    <source>
        <dbReference type="EMBL" id="CAF4006202.1"/>
    </source>
</evidence>
<dbReference type="OrthoDB" id="10199760at2759"/>